<evidence type="ECO:0000313" key="3">
    <source>
        <dbReference type="Proteomes" id="UP000436088"/>
    </source>
</evidence>
<sequence length="255" mass="29922">MKLVFNIITKSDQLRAQVLKTKYKWNDVIPQDIVRSKSSRLWKGINLVRGEVRDSLVWMIGNGESIDFWREPWIGDIGTLEAQVTDQGRRATLPAIMVVEMVDENGDWKWTLINRLLPQHIILRLMATMNLKKVQELDKPVWKWNPTRMFTVRSTYDLRAGHNSKATEKLWKVIARFEGIQRVKIFLWLVACGKILTNSDRVHRHMDNDNKCGICRSSVETLERLFRECPAAMETWKSLVKPEKFNEFLEINIKD</sequence>
<dbReference type="AlphaFoldDB" id="A0A6A2YNQ6"/>
<accession>A0A6A2YNQ6</accession>
<protein>
    <recommendedName>
        <fullName evidence="1">Reverse transcriptase zinc-binding domain-containing protein</fullName>
    </recommendedName>
</protein>
<feature type="domain" description="Reverse transcriptase zinc-binding" evidence="1">
    <location>
        <begin position="150"/>
        <end position="236"/>
    </location>
</feature>
<dbReference type="EMBL" id="VEPZ02001319">
    <property type="protein sequence ID" value="KAE8680959.1"/>
    <property type="molecule type" value="Genomic_DNA"/>
</dbReference>
<organism evidence="2 3">
    <name type="scientific">Hibiscus syriacus</name>
    <name type="common">Rose of Sharon</name>
    <dbReference type="NCBI Taxonomy" id="106335"/>
    <lineage>
        <taxon>Eukaryota</taxon>
        <taxon>Viridiplantae</taxon>
        <taxon>Streptophyta</taxon>
        <taxon>Embryophyta</taxon>
        <taxon>Tracheophyta</taxon>
        <taxon>Spermatophyta</taxon>
        <taxon>Magnoliopsida</taxon>
        <taxon>eudicotyledons</taxon>
        <taxon>Gunneridae</taxon>
        <taxon>Pentapetalae</taxon>
        <taxon>rosids</taxon>
        <taxon>malvids</taxon>
        <taxon>Malvales</taxon>
        <taxon>Malvaceae</taxon>
        <taxon>Malvoideae</taxon>
        <taxon>Hibiscus</taxon>
    </lineage>
</organism>
<reference evidence="2" key="1">
    <citation type="submission" date="2019-09" db="EMBL/GenBank/DDBJ databases">
        <title>Draft genome information of white flower Hibiscus syriacus.</title>
        <authorList>
            <person name="Kim Y.-M."/>
        </authorList>
    </citation>
    <scope>NUCLEOTIDE SEQUENCE [LARGE SCALE GENOMIC DNA]</scope>
    <source>
        <strain evidence="2">YM2019G1</strain>
    </source>
</reference>
<dbReference type="Proteomes" id="UP000436088">
    <property type="component" value="Unassembled WGS sequence"/>
</dbReference>
<proteinExistence type="predicted"/>
<keyword evidence="3" id="KW-1185">Reference proteome</keyword>
<dbReference type="PANTHER" id="PTHR36617:SF15">
    <property type="entry name" value="REVERSE TRANSCRIPTASE ZINC-BINDING DOMAIN-CONTAINING PROTEIN"/>
    <property type="match status" value="1"/>
</dbReference>
<gene>
    <name evidence="2" type="ORF">F3Y22_tig00111358pilonHSYRG00126</name>
</gene>
<evidence type="ECO:0000313" key="2">
    <source>
        <dbReference type="EMBL" id="KAE8680959.1"/>
    </source>
</evidence>
<comment type="caution">
    <text evidence="2">The sequence shown here is derived from an EMBL/GenBank/DDBJ whole genome shotgun (WGS) entry which is preliminary data.</text>
</comment>
<name>A0A6A2YNQ6_HIBSY</name>
<evidence type="ECO:0000259" key="1">
    <source>
        <dbReference type="Pfam" id="PF13966"/>
    </source>
</evidence>
<dbReference type="PANTHER" id="PTHR36617">
    <property type="entry name" value="PROTEIN, PUTATIVE-RELATED"/>
    <property type="match status" value="1"/>
</dbReference>
<dbReference type="Pfam" id="PF13966">
    <property type="entry name" value="zf-RVT"/>
    <property type="match status" value="1"/>
</dbReference>
<dbReference type="InterPro" id="IPR026960">
    <property type="entry name" value="RVT-Znf"/>
</dbReference>